<protein>
    <submittedName>
        <fullName evidence="1">Uncharacterized protein</fullName>
    </submittedName>
</protein>
<accession>A0ABU7PPS2</accession>
<dbReference type="RefSeq" id="WP_330806945.1">
    <property type="nucleotide sequence ID" value="NZ_JAZBJO010000002.1"/>
</dbReference>
<dbReference type="Proteomes" id="UP001354709">
    <property type="component" value="Unassembled WGS sequence"/>
</dbReference>
<evidence type="ECO:0000313" key="2">
    <source>
        <dbReference type="Proteomes" id="UP001354709"/>
    </source>
</evidence>
<comment type="caution">
    <text evidence="1">The sequence shown here is derived from an EMBL/GenBank/DDBJ whole genome shotgun (WGS) entry which is preliminary data.</text>
</comment>
<sequence length="55" mass="6283">MTENVSTAPVSLDETEKVRLAVYRGFARTGRAPSVPELSTRAMIWSWTRRTRTRS</sequence>
<name>A0ABU7PPS2_9ACTN</name>
<dbReference type="EMBL" id="JAZBJO010000002">
    <property type="protein sequence ID" value="MEE4591072.1"/>
    <property type="molecule type" value="Genomic_DNA"/>
</dbReference>
<organism evidence="1 2">
    <name type="scientific">Streptomyces asiaticus subsp. ignotus</name>
    <dbReference type="NCBI Taxonomy" id="3098222"/>
    <lineage>
        <taxon>Bacteria</taxon>
        <taxon>Bacillati</taxon>
        <taxon>Actinomycetota</taxon>
        <taxon>Actinomycetes</taxon>
        <taxon>Kitasatosporales</taxon>
        <taxon>Streptomycetaceae</taxon>
        <taxon>Streptomyces</taxon>
        <taxon>Streptomyces violaceusniger group</taxon>
    </lineage>
</organism>
<evidence type="ECO:0000313" key="1">
    <source>
        <dbReference type="EMBL" id="MEE4591072.1"/>
    </source>
</evidence>
<proteinExistence type="predicted"/>
<reference evidence="1 2" key="1">
    <citation type="submission" date="2023-11" db="EMBL/GenBank/DDBJ databases">
        <title>30 novel species of actinomycetes from the DSMZ collection.</title>
        <authorList>
            <person name="Nouioui I."/>
        </authorList>
    </citation>
    <scope>NUCLEOTIDE SEQUENCE [LARGE SCALE GENOMIC DNA]</scope>
    <source>
        <strain evidence="1 2">DSM 41524</strain>
    </source>
</reference>
<gene>
    <name evidence="1" type="ORF">V2J94_04040</name>
</gene>
<keyword evidence="2" id="KW-1185">Reference proteome</keyword>